<dbReference type="EMBL" id="BDGI01000088">
    <property type="protein sequence ID" value="GAV28824.1"/>
    <property type="molecule type" value="Genomic_DNA"/>
</dbReference>
<dbReference type="GO" id="GO:0006281">
    <property type="term" value="P:DNA repair"/>
    <property type="evidence" value="ECO:0007669"/>
    <property type="project" value="TreeGrafter"/>
</dbReference>
<proteinExistence type="predicted"/>
<evidence type="ECO:0008006" key="3">
    <source>
        <dbReference type="Google" id="ProtNLM"/>
    </source>
</evidence>
<protein>
    <recommendedName>
        <fullName evidence="3">AAA+ ATPase domain-containing protein</fullName>
    </recommendedName>
</protein>
<reference evidence="1 2" key="1">
    <citation type="submission" date="2016-08" db="EMBL/GenBank/DDBJ databases">
        <title>Whole genome shotgun sequence of Pichia membranifaciens KS47-1.</title>
        <authorList>
            <person name="Konishi M."/>
            <person name="Ishida M."/>
            <person name="Arakawa T."/>
            <person name="Kato Y."/>
            <person name="Horiuchi J."/>
        </authorList>
    </citation>
    <scope>NUCLEOTIDE SEQUENCE [LARGE SCALE GENOMIC DNA]</scope>
    <source>
        <strain evidence="1 2">KS47-1</strain>
    </source>
</reference>
<name>A0A1Q2YH11_9ASCO</name>
<dbReference type="Proteomes" id="UP000186136">
    <property type="component" value="Unassembled WGS sequence"/>
</dbReference>
<gene>
    <name evidence="1" type="ORF">PMKS-002301</name>
</gene>
<dbReference type="CDD" id="cd00009">
    <property type="entry name" value="AAA"/>
    <property type="match status" value="1"/>
</dbReference>
<dbReference type="GO" id="GO:0031389">
    <property type="term" value="C:Rad17 RFC-like complex"/>
    <property type="evidence" value="ECO:0007669"/>
    <property type="project" value="TreeGrafter"/>
</dbReference>
<accession>A0A1Q2YH11</accession>
<dbReference type="Pfam" id="PF03215">
    <property type="entry name" value="Rad17"/>
    <property type="match status" value="1"/>
</dbReference>
<dbReference type="GO" id="GO:0005663">
    <property type="term" value="C:DNA replication factor C complex"/>
    <property type="evidence" value="ECO:0007669"/>
    <property type="project" value="TreeGrafter"/>
</dbReference>
<dbReference type="GO" id="GO:0006261">
    <property type="term" value="P:DNA-templated DNA replication"/>
    <property type="evidence" value="ECO:0007669"/>
    <property type="project" value="TreeGrafter"/>
</dbReference>
<evidence type="ECO:0000313" key="1">
    <source>
        <dbReference type="EMBL" id="GAV28824.1"/>
    </source>
</evidence>
<dbReference type="AlphaFoldDB" id="A0A1Q2YH11"/>
<sequence>MSAENLPWVEKYRPQCLDDVYGQNETVGTIRKFAKEGRIPHLLFYGPPGSGKTSTIIALAKELYGKNYKNMVLELNASDDRDVQDLDLEWFVRVKGEVLALLMDVKSGKLESLTQERIDKLHKDIEMAKLKTELGLDFDLAKYNTCSAEVEKYDLTISRIITAHIIASSKEFKDLTKKIELTKELLENRNRLNKTIQDYFTRTKTIKLTRRELNTLFDKDTNDLKLILSSGRLIYEDRNDPKKDEYEFTFSKNSSFRLSTQDLERQIQAQIEECDDISQHIEQSKTQWKTATTKLIGLLDTIEKKIQV</sequence>
<dbReference type="OrthoDB" id="3994616at2759"/>
<dbReference type="InterPro" id="IPR027417">
    <property type="entry name" value="P-loop_NTPase"/>
</dbReference>
<dbReference type="SUPFAM" id="SSF52540">
    <property type="entry name" value="P-loop containing nucleoside triphosphate hydrolases"/>
    <property type="match status" value="2"/>
</dbReference>
<dbReference type="GO" id="GO:0003689">
    <property type="term" value="F:DNA clamp loader activity"/>
    <property type="evidence" value="ECO:0007669"/>
    <property type="project" value="TreeGrafter"/>
</dbReference>
<keyword evidence="2" id="KW-1185">Reference proteome</keyword>
<dbReference type="PANTHER" id="PTHR11669">
    <property type="entry name" value="REPLICATION FACTOR C / DNA POLYMERASE III GAMMA-TAU SUBUNIT"/>
    <property type="match status" value="1"/>
</dbReference>
<dbReference type="InterPro" id="IPR050238">
    <property type="entry name" value="DNA_Rep/Repair_Clamp_Loader"/>
</dbReference>
<dbReference type="GO" id="GO:0031391">
    <property type="term" value="C:Elg1 RFC-like complex"/>
    <property type="evidence" value="ECO:0007669"/>
    <property type="project" value="TreeGrafter"/>
</dbReference>
<evidence type="ECO:0000313" key="2">
    <source>
        <dbReference type="Proteomes" id="UP000186136"/>
    </source>
</evidence>
<dbReference type="PANTHER" id="PTHR11669:SF9">
    <property type="entry name" value="REPLICATION FACTOR C SUBUNIT 5"/>
    <property type="match status" value="1"/>
</dbReference>
<dbReference type="GO" id="GO:0031390">
    <property type="term" value="C:Ctf18 RFC-like complex"/>
    <property type="evidence" value="ECO:0007669"/>
    <property type="project" value="TreeGrafter"/>
</dbReference>
<organism evidence="1 2">
    <name type="scientific">Pichia membranifaciens</name>
    <dbReference type="NCBI Taxonomy" id="4926"/>
    <lineage>
        <taxon>Eukaryota</taxon>
        <taxon>Fungi</taxon>
        <taxon>Dikarya</taxon>
        <taxon>Ascomycota</taxon>
        <taxon>Saccharomycotina</taxon>
        <taxon>Pichiomycetes</taxon>
        <taxon>Pichiales</taxon>
        <taxon>Pichiaceae</taxon>
        <taxon>Pichia</taxon>
    </lineage>
</organism>
<comment type="caution">
    <text evidence="1">The sequence shown here is derived from an EMBL/GenBank/DDBJ whole genome shotgun (WGS) entry which is preliminary data.</text>
</comment>
<dbReference type="Gene3D" id="3.40.50.300">
    <property type="entry name" value="P-loop containing nucleotide triphosphate hydrolases"/>
    <property type="match status" value="1"/>
</dbReference>